<evidence type="ECO:0000256" key="1">
    <source>
        <dbReference type="ARBA" id="ARBA00000677"/>
    </source>
</evidence>
<dbReference type="InterPro" id="IPR019756">
    <property type="entry name" value="Pept_S26A_signal_pept_1_Ser-AS"/>
</dbReference>
<evidence type="ECO:0000313" key="11">
    <source>
        <dbReference type="EMBL" id="EOW80351.1"/>
    </source>
</evidence>
<comment type="subcellular location">
    <subcellularLocation>
        <location evidence="2">Cell membrane</location>
        <topology evidence="2">Single-pass type II membrane protein</topology>
    </subcellularLocation>
    <subcellularLocation>
        <location evidence="9">Membrane</location>
        <topology evidence="9">Single-pass type II membrane protein</topology>
    </subcellularLocation>
</comment>
<proteinExistence type="inferred from homology"/>
<dbReference type="eggNOG" id="COG0681">
    <property type="taxonomic scope" value="Bacteria"/>
</dbReference>
<evidence type="ECO:0000256" key="7">
    <source>
        <dbReference type="PIRSR" id="PIRSR600223-1"/>
    </source>
</evidence>
<dbReference type="SUPFAM" id="SSF51306">
    <property type="entry name" value="LexA/Signal peptidase"/>
    <property type="match status" value="1"/>
</dbReference>
<feature type="active site" evidence="7">
    <location>
        <position position="99"/>
    </location>
</feature>
<dbReference type="InterPro" id="IPR019533">
    <property type="entry name" value="Peptidase_S26"/>
</dbReference>
<accession>S0KHZ9</accession>
<organism evidence="11 12">
    <name type="scientific">Enterococcus columbae DSM 7374 = ATCC 51263</name>
    <dbReference type="NCBI Taxonomy" id="1121865"/>
    <lineage>
        <taxon>Bacteria</taxon>
        <taxon>Bacillati</taxon>
        <taxon>Bacillota</taxon>
        <taxon>Bacilli</taxon>
        <taxon>Lactobacillales</taxon>
        <taxon>Enterococcaceae</taxon>
        <taxon>Enterococcus</taxon>
    </lineage>
</organism>
<dbReference type="GO" id="GO:0004252">
    <property type="term" value="F:serine-type endopeptidase activity"/>
    <property type="evidence" value="ECO:0007669"/>
    <property type="project" value="InterPro"/>
</dbReference>
<evidence type="ECO:0000256" key="2">
    <source>
        <dbReference type="ARBA" id="ARBA00004401"/>
    </source>
</evidence>
<dbReference type="PRINTS" id="PR00727">
    <property type="entry name" value="LEADERPTASE"/>
</dbReference>
<keyword evidence="8" id="KW-1133">Transmembrane helix</keyword>
<keyword evidence="6 8" id="KW-0378">Hydrolase</keyword>
<keyword evidence="8" id="KW-0812">Transmembrane</keyword>
<evidence type="ECO:0000256" key="6">
    <source>
        <dbReference type="ARBA" id="ARBA00022801"/>
    </source>
</evidence>
<comment type="caution">
    <text evidence="11">The sequence shown here is derived from an EMBL/GenBank/DDBJ whole genome shotgun (WGS) entry which is preliminary data.</text>
</comment>
<evidence type="ECO:0000256" key="9">
    <source>
        <dbReference type="RuleBase" id="RU362042"/>
    </source>
</evidence>
<evidence type="ECO:0000313" key="12">
    <source>
        <dbReference type="Proteomes" id="UP000014113"/>
    </source>
</evidence>
<evidence type="ECO:0000256" key="5">
    <source>
        <dbReference type="ARBA" id="ARBA00022670"/>
    </source>
</evidence>
<dbReference type="PANTHER" id="PTHR43390:SF1">
    <property type="entry name" value="CHLOROPLAST PROCESSING PEPTIDASE"/>
    <property type="match status" value="1"/>
</dbReference>
<dbReference type="InterPro" id="IPR000223">
    <property type="entry name" value="Pept_S26A_signal_pept_1"/>
</dbReference>
<dbReference type="PATRIC" id="fig|1121865.3.peg.1400"/>
<reference evidence="11 12" key="1">
    <citation type="submission" date="2013-03" db="EMBL/GenBank/DDBJ databases">
        <title>The Genome Sequence of Enterococcus columbae ATCC_51263 (PacBio/Illumina hybrid assembly).</title>
        <authorList>
            <consortium name="The Broad Institute Genomics Platform"/>
            <consortium name="The Broad Institute Genome Sequencing Center for Infectious Disease"/>
            <person name="Earl A."/>
            <person name="Russ C."/>
            <person name="Gilmore M."/>
            <person name="Surin D."/>
            <person name="Walker B."/>
            <person name="Young S."/>
            <person name="Zeng Q."/>
            <person name="Gargeya S."/>
            <person name="Fitzgerald M."/>
            <person name="Haas B."/>
            <person name="Abouelleil A."/>
            <person name="Allen A.W."/>
            <person name="Alvarado L."/>
            <person name="Arachchi H.M."/>
            <person name="Berlin A.M."/>
            <person name="Chapman S.B."/>
            <person name="Gainer-Dewar J."/>
            <person name="Goldberg J."/>
            <person name="Griggs A."/>
            <person name="Gujja S."/>
            <person name="Hansen M."/>
            <person name="Howarth C."/>
            <person name="Imamovic A."/>
            <person name="Ireland A."/>
            <person name="Larimer J."/>
            <person name="McCowan C."/>
            <person name="Murphy C."/>
            <person name="Pearson M."/>
            <person name="Poon T.W."/>
            <person name="Priest M."/>
            <person name="Roberts A."/>
            <person name="Saif S."/>
            <person name="Shea T."/>
            <person name="Sisk P."/>
            <person name="Sykes S."/>
            <person name="Wortman J."/>
            <person name="Nusbaum C."/>
            <person name="Birren B."/>
        </authorList>
    </citation>
    <scope>NUCLEOTIDE SEQUENCE [LARGE SCALE GENOMIC DNA]</scope>
    <source>
        <strain evidence="11 12">ATCC 51263</strain>
    </source>
</reference>
<dbReference type="InterPro" id="IPR019757">
    <property type="entry name" value="Pept_S26A_signal_pept_1_Lys-AS"/>
</dbReference>
<dbReference type="InterPro" id="IPR036286">
    <property type="entry name" value="LexA/Signal_pep-like_sf"/>
</dbReference>
<feature type="transmembrane region" description="Helical" evidence="8">
    <location>
        <begin position="30"/>
        <end position="54"/>
    </location>
</feature>
<dbReference type="CDD" id="cd06530">
    <property type="entry name" value="S26_SPase_I"/>
    <property type="match status" value="1"/>
</dbReference>
<comment type="similarity">
    <text evidence="3 9">Belongs to the peptidase S26 family.</text>
</comment>
<dbReference type="PANTHER" id="PTHR43390">
    <property type="entry name" value="SIGNAL PEPTIDASE I"/>
    <property type="match status" value="1"/>
</dbReference>
<dbReference type="PROSITE" id="PS00501">
    <property type="entry name" value="SPASE_I_1"/>
    <property type="match status" value="1"/>
</dbReference>
<dbReference type="EMBL" id="ASWJ01000009">
    <property type="protein sequence ID" value="EOW80351.1"/>
    <property type="molecule type" value="Genomic_DNA"/>
</dbReference>
<dbReference type="PROSITE" id="PS00760">
    <property type="entry name" value="SPASE_I_2"/>
    <property type="match status" value="1"/>
</dbReference>
<gene>
    <name evidence="11" type="ORF">I568_02051</name>
</gene>
<dbReference type="GO" id="GO:0005886">
    <property type="term" value="C:plasma membrane"/>
    <property type="evidence" value="ECO:0007669"/>
    <property type="project" value="UniProtKB-SubCell"/>
</dbReference>
<dbReference type="STRING" id="1121865.OMW_01437"/>
<dbReference type="RefSeq" id="WP_016183576.1">
    <property type="nucleotide sequence ID" value="NZ_JXKI01000011.1"/>
</dbReference>
<evidence type="ECO:0000256" key="8">
    <source>
        <dbReference type="RuleBase" id="RU003993"/>
    </source>
</evidence>
<dbReference type="AlphaFoldDB" id="S0KHZ9"/>
<dbReference type="OrthoDB" id="9802919at2"/>
<dbReference type="Proteomes" id="UP000014113">
    <property type="component" value="Unassembled WGS sequence"/>
</dbReference>
<name>S0KHZ9_9ENTE</name>
<dbReference type="NCBIfam" id="TIGR02227">
    <property type="entry name" value="sigpep_I_bact"/>
    <property type="match status" value="1"/>
</dbReference>
<evidence type="ECO:0000259" key="10">
    <source>
        <dbReference type="Pfam" id="PF10502"/>
    </source>
</evidence>
<dbReference type="GO" id="GO:0009003">
    <property type="term" value="F:signal peptidase activity"/>
    <property type="evidence" value="ECO:0007669"/>
    <property type="project" value="UniProtKB-EC"/>
</dbReference>
<comment type="catalytic activity">
    <reaction evidence="1 8">
        <text>Cleavage of hydrophobic, N-terminal signal or leader sequences from secreted and periplasmic proteins.</text>
        <dbReference type="EC" id="3.4.21.89"/>
    </reaction>
</comment>
<protein>
    <recommendedName>
        <fullName evidence="4 8">Signal peptidase I</fullName>
        <ecNumber evidence="4 8">3.4.21.89</ecNumber>
    </recommendedName>
</protein>
<dbReference type="Pfam" id="PF10502">
    <property type="entry name" value="Peptidase_S26"/>
    <property type="match status" value="1"/>
</dbReference>
<evidence type="ECO:0000256" key="4">
    <source>
        <dbReference type="ARBA" id="ARBA00013208"/>
    </source>
</evidence>
<dbReference type="EC" id="3.4.21.89" evidence="4 8"/>
<evidence type="ECO:0000256" key="3">
    <source>
        <dbReference type="ARBA" id="ARBA00009370"/>
    </source>
</evidence>
<keyword evidence="12" id="KW-1185">Reference proteome</keyword>
<dbReference type="Gene3D" id="2.10.109.10">
    <property type="entry name" value="Umud Fragment, subunit A"/>
    <property type="match status" value="1"/>
</dbReference>
<sequence>MQRIQSIPALKAADIQAEVQRLQQKKRNRLIFRNTLIFLLAVVALAVLLAQTIFPVMQTLGNSMAPTLQQGDTLVAVKTSKLHKGDLVAFYFNNRLLVKRVIGLPGDTVDIDKKGQVTVNGKALKEPYVKNLVKGEVNIKLPFEVPQERYFVLGDDRETTIDSRNSIVGTVAPDQLVGKVVLRVWPFERFGNPNQ</sequence>
<keyword evidence="8" id="KW-0472">Membrane</keyword>
<keyword evidence="5 8" id="KW-0645">Protease</keyword>
<feature type="active site" evidence="7">
    <location>
        <position position="63"/>
    </location>
</feature>
<feature type="domain" description="Peptidase S26" evidence="10">
    <location>
        <begin position="34"/>
        <end position="185"/>
    </location>
</feature>
<dbReference type="GO" id="GO:0006465">
    <property type="term" value="P:signal peptide processing"/>
    <property type="evidence" value="ECO:0007669"/>
    <property type="project" value="InterPro"/>
</dbReference>